<proteinExistence type="predicted"/>
<name>A0ABW3D629_9BACL</name>
<comment type="caution">
    <text evidence="2">The sequence shown here is derived from an EMBL/GenBank/DDBJ whole genome shotgun (WGS) entry which is preliminary data.</text>
</comment>
<reference evidence="3" key="1">
    <citation type="journal article" date="2019" name="Int. J. Syst. Evol. Microbiol.">
        <title>The Global Catalogue of Microorganisms (GCM) 10K type strain sequencing project: providing services to taxonomists for standard genome sequencing and annotation.</title>
        <authorList>
            <consortium name="The Broad Institute Genomics Platform"/>
            <consortium name="The Broad Institute Genome Sequencing Center for Infectious Disease"/>
            <person name="Wu L."/>
            <person name="Ma J."/>
        </authorList>
    </citation>
    <scope>NUCLEOTIDE SEQUENCE [LARGE SCALE GENOMIC DNA]</scope>
    <source>
        <strain evidence="3">CCUG 57263</strain>
    </source>
</reference>
<dbReference type="Pfam" id="PF00085">
    <property type="entry name" value="Thioredoxin"/>
    <property type="match status" value="1"/>
</dbReference>
<evidence type="ECO:0000313" key="3">
    <source>
        <dbReference type="Proteomes" id="UP001597120"/>
    </source>
</evidence>
<dbReference type="Proteomes" id="UP001597120">
    <property type="component" value="Unassembled WGS sequence"/>
</dbReference>
<dbReference type="SUPFAM" id="SSF52833">
    <property type="entry name" value="Thioredoxin-like"/>
    <property type="match status" value="1"/>
</dbReference>
<dbReference type="InterPro" id="IPR036249">
    <property type="entry name" value="Thioredoxin-like_sf"/>
</dbReference>
<dbReference type="Gene3D" id="3.40.30.10">
    <property type="entry name" value="Glutaredoxin"/>
    <property type="match status" value="1"/>
</dbReference>
<dbReference type="RefSeq" id="WP_186328464.1">
    <property type="nucleotide sequence ID" value="NZ_JBHTIU010000012.1"/>
</dbReference>
<evidence type="ECO:0000313" key="2">
    <source>
        <dbReference type="EMBL" id="MFD0868421.1"/>
    </source>
</evidence>
<sequence>MTEITEEEWFQKVNASEDAFAVFLYTPFCGTCKLAGRMLEIASEALPGLPVYRCNLNFAPMAVSRWRIATVPCVLLFDKGQCTRRLNRIESADTLYRFLMQAKE</sequence>
<dbReference type="CDD" id="cd02947">
    <property type="entry name" value="TRX_family"/>
    <property type="match status" value="1"/>
</dbReference>
<organism evidence="2 3">
    <name type="scientific">Paenibacillus residui</name>
    <dbReference type="NCBI Taxonomy" id="629724"/>
    <lineage>
        <taxon>Bacteria</taxon>
        <taxon>Bacillati</taxon>
        <taxon>Bacillota</taxon>
        <taxon>Bacilli</taxon>
        <taxon>Bacillales</taxon>
        <taxon>Paenibacillaceae</taxon>
        <taxon>Paenibacillus</taxon>
    </lineage>
</organism>
<dbReference type="InterPro" id="IPR013766">
    <property type="entry name" value="Thioredoxin_domain"/>
</dbReference>
<protein>
    <submittedName>
        <fullName evidence="2">Thioredoxin family protein</fullName>
    </submittedName>
</protein>
<gene>
    <name evidence="2" type="ORF">ACFQ03_04620</name>
</gene>
<evidence type="ECO:0000259" key="1">
    <source>
        <dbReference type="Pfam" id="PF00085"/>
    </source>
</evidence>
<dbReference type="EMBL" id="JBHTIU010000012">
    <property type="protein sequence ID" value="MFD0868421.1"/>
    <property type="molecule type" value="Genomic_DNA"/>
</dbReference>
<keyword evidence="3" id="KW-1185">Reference proteome</keyword>
<accession>A0ABW3D629</accession>
<feature type="domain" description="Thioredoxin" evidence="1">
    <location>
        <begin position="3"/>
        <end position="99"/>
    </location>
</feature>